<gene>
    <name evidence="2" type="ORF">EGYM00392_LOCUS53226</name>
</gene>
<feature type="compositionally biased region" description="Low complexity" evidence="1">
    <location>
        <begin position="54"/>
        <end position="68"/>
    </location>
</feature>
<proteinExistence type="predicted"/>
<dbReference type="PANTHER" id="PTHR34066">
    <property type="entry name" value="GROWTH FACTOR 2"/>
    <property type="match status" value="1"/>
</dbReference>
<evidence type="ECO:0000256" key="1">
    <source>
        <dbReference type="SAM" id="MobiDB-lite"/>
    </source>
</evidence>
<name>A0A7S1JF46_9EUGL</name>
<reference evidence="2" key="1">
    <citation type="submission" date="2021-01" db="EMBL/GenBank/DDBJ databases">
        <authorList>
            <person name="Corre E."/>
            <person name="Pelletier E."/>
            <person name="Niang G."/>
            <person name="Scheremetjew M."/>
            <person name="Finn R."/>
            <person name="Kale V."/>
            <person name="Holt S."/>
            <person name="Cochrane G."/>
            <person name="Meng A."/>
            <person name="Brown T."/>
            <person name="Cohen L."/>
        </authorList>
    </citation>
    <scope>NUCLEOTIDE SEQUENCE</scope>
    <source>
        <strain evidence="2">NIES-381</strain>
    </source>
</reference>
<dbReference type="PANTHER" id="PTHR34066:SF1">
    <property type="entry name" value="DUF1764 FAMILY PROTEIN"/>
    <property type="match status" value="1"/>
</dbReference>
<dbReference type="InterPro" id="IPR013885">
    <property type="entry name" value="DUF1764_euk"/>
</dbReference>
<organism evidence="2">
    <name type="scientific">Eutreptiella gymnastica</name>
    <dbReference type="NCBI Taxonomy" id="73025"/>
    <lineage>
        <taxon>Eukaryota</taxon>
        <taxon>Discoba</taxon>
        <taxon>Euglenozoa</taxon>
        <taxon>Euglenida</taxon>
        <taxon>Spirocuta</taxon>
        <taxon>Euglenophyceae</taxon>
        <taxon>Eutreptiales</taxon>
        <taxon>Eutreptiaceae</taxon>
        <taxon>Eutreptiella</taxon>
    </lineage>
</organism>
<protein>
    <recommendedName>
        <fullName evidence="3">DUF1764 domain-containing protein</fullName>
    </recommendedName>
</protein>
<evidence type="ECO:0000313" key="2">
    <source>
        <dbReference type="EMBL" id="CAD9042049.1"/>
    </source>
</evidence>
<evidence type="ECO:0008006" key="3">
    <source>
        <dbReference type="Google" id="ProtNLM"/>
    </source>
</evidence>
<dbReference type="EMBL" id="HBGA01145463">
    <property type="protein sequence ID" value="CAD9042049.1"/>
    <property type="molecule type" value="Transcribed_RNA"/>
</dbReference>
<accession>A0A7S1JF46</accession>
<feature type="compositionally biased region" description="Basic and acidic residues" evidence="1">
    <location>
        <begin position="44"/>
        <end position="53"/>
    </location>
</feature>
<dbReference type="AlphaFoldDB" id="A0A7S1JF46"/>
<feature type="region of interest" description="Disordered" evidence="1">
    <location>
        <begin position="1"/>
        <end position="88"/>
    </location>
</feature>
<sequence>MKDKKRKAEAAAAAPKAKGPRTEAAQTAKSAISDVFSSLKMKKKTEPVKEEPKAAAQPKPNSATSKAAATKKKPKAASQQKDDNDMFADSRGLKAGARWVDGLRIYTPEELGLHEGGGDTPLCPFDCECCV</sequence>
<dbReference type="Pfam" id="PF08576">
    <property type="entry name" value="DUF1764"/>
    <property type="match status" value="1"/>
</dbReference>